<keyword evidence="3" id="KW-1185">Reference proteome</keyword>
<feature type="compositionally biased region" description="Polar residues" evidence="1">
    <location>
        <begin position="9"/>
        <end position="18"/>
    </location>
</feature>
<evidence type="ECO:0000256" key="1">
    <source>
        <dbReference type="SAM" id="MobiDB-lite"/>
    </source>
</evidence>
<dbReference type="Proteomes" id="UP000593567">
    <property type="component" value="Unassembled WGS sequence"/>
</dbReference>
<feature type="compositionally biased region" description="Polar residues" evidence="1">
    <location>
        <begin position="239"/>
        <end position="249"/>
    </location>
</feature>
<comment type="caution">
    <text evidence="2">The sequence shown here is derived from an EMBL/GenBank/DDBJ whole genome shotgun (WGS) entry which is preliminary data.</text>
</comment>
<feature type="region of interest" description="Disordered" evidence="1">
    <location>
        <begin position="228"/>
        <end position="255"/>
    </location>
</feature>
<sequence>MNLEEQHNQELSMSVEQRNLSELKHVTGSTPELESRSEETTTQILAEEKSLFDSLSFPEGDKTDVSLWKETDNSDDFFYADFIPSESKIVKENDNPWGEVVAASSADPWAAFETSDNVTESTEEKCPWGTDDNWVTKAADSTQDSLVTAAPDSSETHRDFISTKNVEFKVGEQDSINNSTSSSINNIEGNIHQSAAQLTESDSNAKEEVANFFRSNKFVSFEEDPFANDQPFLHENPFADQSNEQSDPFSSDPFGDIDPFASAVPAVKSSQVDVESFTSSDDFFTNISTTSVDLCHSGGDNQSENKLEPRVAGENTTSDLLQEQFFLPNLSAKEVDREVTDKKLEILACELNFESQPSFGPPSLPPPALPPEVLNGLNVSSNTLPERPVPPVPARKSLTSPPPSNENAPCKPSAPPAVPARKLIGKSSGSNSKLEDIESQPPSSPAPSLPPSFTPPAIPHRSEPPKLPARNLSTKPNIK</sequence>
<protein>
    <submittedName>
        <fullName evidence="2">Uncharacterized protein</fullName>
    </submittedName>
</protein>
<name>A0A7J7KBG6_BUGNE</name>
<evidence type="ECO:0000313" key="2">
    <source>
        <dbReference type="EMBL" id="KAF6034958.1"/>
    </source>
</evidence>
<reference evidence="2" key="1">
    <citation type="submission" date="2020-06" db="EMBL/GenBank/DDBJ databases">
        <title>Draft genome of Bugula neritina, a colonial animal packing powerful symbionts and potential medicines.</title>
        <authorList>
            <person name="Rayko M."/>
        </authorList>
    </citation>
    <scope>NUCLEOTIDE SEQUENCE [LARGE SCALE GENOMIC DNA]</scope>
    <source>
        <strain evidence="2">Kwan_BN1</strain>
    </source>
</reference>
<dbReference type="EMBL" id="VXIV02000962">
    <property type="protein sequence ID" value="KAF6034958.1"/>
    <property type="molecule type" value="Genomic_DNA"/>
</dbReference>
<feature type="region of interest" description="Disordered" evidence="1">
    <location>
        <begin position="357"/>
        <end position="479"/>
    </location>
</feature>
<accession>A0A7J7KBG6</accession>
<gene>
    <name evidence="2" type="ORF">EB796_006732</name>
</gene>
<feature type="compositionally biased region" description="Pro residues" evidence="1">
    <location>
        <begin position="359"/>
        <end position="370"/>
    </location>
</feature>
<proteinExistence type="predicted"/>
<organism evidence="2 3">
    <name type="scientific">Bugula neritina</name>
    <name type="common">Brown bryozoan</name>
    <name type="synonym">Sertularia neritina</name>
    <dbReference type="NCBI Taxonomy" id="10212"/>
    <lineage>
        <taxon>Eukaryota</taxon>
        <taxon>Metazoa</taxon>
        <taxon>Spiralia</taxon>
        <taxon>Lophotrochozoa</taxon>
        <taxon>Bryozoa</taxon>
        <taxon>Gymnolaemata</taxon>
        <taxon>Cheilostomatida</taxon>
        <taxon>Flustrina</taxon>
        <taxon>Buguloidea</taxon>
        <taxon>Bugulidae</taxon>
        <taxon>Bugula</taxon>
    </lineage>
</organism>
<feature type="region of interest" description="Disordered" evidence="1">
    <location>
        <begin position="1"/>
        <end position="42"/>
    </location>
</feature>
<dbReference type="AlphaFoldDB" id="A0A7J7KBG6"/>
<evidence type="ECO:0000313" key="3">
    <source>
        <dbReference type="Proteomes" id="UP000593567"/>
    </source>
</evidence>
<feature type="compositionally biased region" description="Pro residues" evidence="1">
    <location>
        <begin position="442"/>
        <end position="458"/>
    </location>
</feature>